<dbReference type="AlphaFoldDB" id="A0AAV1LJC4"/>
<organism evidence="1 2">
    <name type="scientific">Parnassius mnemosyne</name>
    <name type="common">clouded apollo</name>
    <dbReference type="NCBI Taxonomy" id="213953"/>
    <lineage>
        <taxon>Eukaryota</taxon>
        <taxon>Metazoa</taxon>
        <taxon>Ecdysozoa</taxon>
        <taxon>Arthropoda</taxon>
        <taxon>Hexapoda</taxon>
        <taxon>Insecta</taxon>
        <taxon>Pterygota</taxon>
        <taxon>Neoptera</taxon>
        <taxon>Endopterygota</taxon>
        <taxon>Lepidoptera</taxon>
        <taxon>Glossata</taxon>
        <taxon>Ditrysia</taxon>
        <taxon>Papilionoidea</taxon>
        <taxon>Papilionidae</taxon>
        <taxon>Parnassiinae</taxon>
        <taxon>Parnassini</taxon>
        <taxon>Parnassius</taxon>
        <taxon>Driopa</taxon>
    </lineage>
</organism>
<evidence type="ECO:0000313" key="2">
    <source>
        <dbReference type="Proteomes" id="UP001314205"/>
    </source>
</evidence>
<name>A0AAV1LJC4_9NEOP</name>
<sequence length="128" mass="14162">MPKGVTSVPIPEKSGPVLAFYAAGEQACLKAADDIMAELKKSVRSSEINIQEQWAQSEDLIQFGVLPHLNNSHCVACYVEKYGLYLISAYFKYSDSIDQHLQHLETVLDQLKGKRVVIGVDCNAHSPL</sequence>
<protein>
    <submittedName>
        <fullName evidence="1">Uncharacterized protein</fullName>
    </submittedName>
</protein>
<dbReference type="EMBL" id="CAVLGL010000092">
    <property type="protein sequence ID" value="CAK1595528.1"/>
    <property type="molecule type" value="Genomic_DNA"/>
</dbReference>
<comment type="caution">
    <text evidence="1">The sequence shown here is derived from an EMBL/GenBank/DDBJ whole genome shotgun (WGS) entry which is preliminary data.</text>
</comment>
<gene>
    <name evidence="1" type="ORF">PARMNEM_LOCUS14992</name>
</gene>
<dbReference type="SUPFAM" id="SSF56219">
    <property type="entry name" value="DNase I-like"/>
    <property type="match status" value="1"/>
</dbReference>
<dbReference type="Gene3D" id="3.60.10.10">
    <property type="entry name" value="Endonuclease/exonuclease/phosphatase"/>
    <property type="match status" value="1"/>
</dbReference>
<accession>A0AAV1LJC4</accession>
<dbReference type="InterPro" id="IPR036691">
    <property type="entry name" value="Endo/exonu/phosph_ase_sf"/>
</dbReference>
<evidence type="ECO:0000313" key="1">
    <source>
        <dbReference type="EMBL" id="CAK1595528.1"/>
    </source>
</evidence>
<dbReference type="Proteomes" id="UP001314205">
    <property type="component" value="Unassembled WGS sequence"/>
</dbReference>
<proteinExistence type="predicted"/>
<reference evidence="1 2" key="1">
    <citation type="submission" date="2023-11" db="EMBL/GenBank/DDBJ databases">
        <authorList>
            <person name="Hedman E."/>
            <person name="Englund M."/>
            <person name="Stromberg M."/>
            <person name="Nyberg Akerstrom W."/>
            <person name="Nylinder S."/>
            <person name="Jareborg N."/>
            <person name="Kallberg Y."/>
            <person name="Kronander E."/>
        </authorList>
    </citation>
    <scope>NUCLEOTIDE SEQUENCE [LARGE SCALE GENOMIC DNA]</scope>
</reference>
<keyword evidence="2" id="KW-1185">Reference proteome</keyword>